<keyword evidence="4" id="KW-0804">Transcription</keyword>
<dbReference type="GO" id="GO:0043565">
    <property type="term" value="F:sequence-specific DNA binding"/>
    <property type="evidence" value="ECO:0007669"/>
    <property type="project" value="TreeGrafter"/>
</dbReference>
<dbReference type="PROSITE" id="PS50931">
    <property type="entry name" value="HTH_LYSR"/>
    <property type="match status" value="1"/>
</dbReference>
<dbReference type="PANTHER" id="PTHR30537:SF5">
    <property type="entry name" value="HTH-TYPE TRANSCRIPTIONAL ACTIVATOR TTDR-RELATED"/>
    <property type="match status" value="1"/>
</dbReference>
<dbReference type="AlphaFoldDB" id="A0A1Y0I9Q8"/>
<dbReference type="InterPro" id="IPR005119">
    <property type="entry name" value="LysR_subst-bd"/>
</dbReference>
<evidence type="ECO:0000256" key="4">
    <source>
        <dbReference type="ARBA" id="ARBA00023163"/>
    </source>
</evidence>
<dbReference type="SUPFAM" id="SSF53850">
    <property type="entry name" value="Periplasmic binding protein-like II"/>
    <property type="match status" value="1"/>
</dbReference>
<sequence length="297" mass="33449">MPLNADIFDGIPEFIAVSECRGFSAAAKRLGVSNSHVSRKINALESRLGTVLLARTTRTVKLTETGERYVQKCREVLDGMIEANEVVQTGQVRLEGVLRVSAAGEFAEEYVVPALLAFAEQHPALRIDINFNSRMVNFIEEGIDFAIRYGRLQDSGLIARKLATRHLVALASKSYLQQHGVPTHPRELIQHSCLVANNNRWLFSDRGQPLEIRVHGRWQTNSARALIKACKQGLGICYLPKSSYGDALQNPQMTEILTPFSSHDLTTWIIYSNRKYQPARVRLAIDHLLKTFTNWHE</sequence>
<dbReference type="KEGG" id="ome:OLMES_2050"/>
<dbReference type="SUPFAM" id="SSF46785">
    <property type="entry name" value="Winged helix' DNA-binding domain"/>
    <property type="match status" value="1"/>
</dbReference>
<keyword evidence="7" id="KW-1185">Reference proteome</keyword>
<evidence type="ECO:0000256" key="2">
    <source>
        <dbReference type="ARBA" id="ARBA00023015"/>
    </source>
</evidence>
<reference evidence="6 7" key="1">
    <citation type="submission" date="2017-05" db="EMBL/GenBank/DDBJ databases">
        <title>Genomic insights into alkan degradation activity of Oleiphilus messinensis.</title>
        <authorList>
            <person name="Kozyavkin S.A."/>
            <person name="Slesarev A.I."/>
            <person name="Golyshin P.N."/>
            <person name="Korzhenkov A."/>
            <person name="Golyshina O.N."/>
            <person name="Toshchakov S.V."/>
        </authorList>
    </citation>
    <scope>NUCLEOTIDE SEQUENCE [LARGE SCALE GENOMIC DNA]</scope>
    <source>
        <strain evidence="6 7">ME102</strain>
    </source>
</reference>
<dbReference type="InterPro" id="IPR036388">
    <property type="entry name" value="WH-like_DNA-bd_sf"/>
</dbReference>
<dbReference type="Pfam" id="PF00126">
    <property type="entry name" value="HTH_1"/>
    <property type="match status" value="1"/>
</dbReference>
<dbReference type="Pfam" id="PF03466">
    <property type="entry name" value="LysR_substrate"/>
    <property type="match status" value="1"/>
</dbReference>
<dbReference type="InterPro" id="IPR036390">
    <property type="entry name" value="WH_DNA-bd_sf"/>
</dbReference>
<evidence type="ECO:0000256" key="1">
    <source>
        <dbReference type="ARBA" id="ARBA00009437"/>
    </source>
</evidence>
<name>A0A1Y0I9Q8_9GAMM</name>
<dbReference type="OrthoDB" id="9815676at2"/>
<dbReference type="PANTHER" id="PTHR30537">
    <property type="entry name" value="HTH-TYPE TRANSCRIPTIONAL REGULATOR"/>
    <property type="match status" value="1"/>
</dbReference>
<dbReference type="EMBL" id="CP021425">
    <property type="protein sequence ID" value="ARU56123.1"/>
    <property type="molecule type" value="Genomic_DNA"/>
</dbReference>
<gene>
    <name evidence="6" type="ORF">OLMES_2050</name>
</gene>
<dbReference type="CDD" id="cd08422">
    <property type="entry name" value="PBP2_CrgA_like"/>
    <property type="match status" value="1"/>
</dbReference>
<dbReference type="Gene3D" id="1.10.10.10">
    <property type="entry name" value="Winged helix-like DNA-binding domain superfamily/Winged helix DNA-binding domain"/>
    <property type="match status" value="1"/>
</dbReference>
<dbReference type="GO" id="GO:0006351">
    <property type="term" value="P:DNA-templated transcription"/>
    <property type="evidence" value="ECO:0007669"/>
    <property type="project" value="TreeGrafter"/>
</dbReference>
<feature type="domain" description="HTH lysR-type" evidence="5">
    <location>
        <begin position="14"/>
        <end position="63"/>
    </location>
</feature>
<dbReference type="Gene3D" id="3.40.190.290">
    <property type="match status" value="1"/>
</dbReference>
<comment type="similarity">
    <text evidence="1">Belongs to the LysR transcriptional regulatory family.</text>
</comment>
<dbReference type="GO" id="GO:0003700">
    <property type="term" value="F:DNA-binding transcription factor activity"/>
    <property type="evidence" value="ECO:0007669"/>
    <property type="project" value="InterPro"/>
</dbReference>
<dbReference type="FunFam" id="1.10.10.10:FF:000001">
    <property type="entry name" value="LysR family transcriptional regulator"/>
    <property type="match status" value="1"/>
</dbReference>
<protein>
    <submittedName>
        <fullName evidence="6">Transcriptional regulator</fullName>
    </submittedName>
</protein>
<keyword evidence="2" id="KW-0805">Transcription regulation</keyword>
<dbReference type="InterPro" id="IPR000847">
    <property type="entry name" value="LysR_HTH_N"/>
</dbReference>
<evidence type="ECO:0000256" key="3">
    <source>
        <dbReference type="ARBA" id="ARBA00023125"/>
    </source>
</evidence>
<dbReference type="Proteomes" id="UP000196027">
    <property type="component" value="Chromosome"/>
</dbReference>
<accession>A0A1Y0I9Q8</accession>
<keyword evidence="3" id="KW-0238">DNA-binding</keyword>
<dbReference type="RefSeq" id="WP_087461150.1">
    <property type="nucleotide sequence ID" value="NZ_CP021425.1"/>
</dbReference>
<evidence type="ECO:0000259" key="5">
    <source>
        <dbReference type="PROSITE" id="PS50931"/>
    </source>
</evidence>
<organism evidence="6 7">
    <name type="scientific">Oleiphilus messinensis</name>
    <dbReference type="NCBI Taxonomy" id="141451"/>
    <lineage>
        <taxon>Bacteria</taxon>
        <taxon>Pseudomonadati</taxon>
        <taxon>Pseudomonadota</taxon>
        <taxon>Gammaproteobacteria</taxon>
        <taxon>Oceanospirillales</taxon>
        <taxon>Oleiphilaceae</taxon>
        <taxon>Oleiphilus</taxon>
    </lineage>
</organism>
<dbReference type="InterPro" id="IPR058163">
    <property type="entry name" value="LysR-type_TF_proteobact-type"/>
</dbReference>
<evidence type="ECO:0000313" key="6">
    <source>
        <dbReference type="EMBL" id="ARU56123.1"/>
    </source>
</evidence>
<proteinExistence type="inferred from homology"/>
<evidence type="ECO:0000313" key="7">
    <source>
        <dbReference type="Proteomes" id="UP000196027"/>
    </source>
</evidence>